<organism evidence="7 8">
    <name type="scientific">Nonlabens spongiae</name>
    <dbReference type="NCBI Taxonomy" id="331648"/>
    <lineage>
        <taxon>Bacteria</taxon>
        <taxon>Pseudomonadati</taxon>
        <taxon>Bacteroidota</taxon>
        <taxon>Flavobacteriia</taxon>
        <taxon>Flavobacteriales</taxon>
        <taxon>Flavobacteriaceae</taxon>
        <taxon>Nonlabens</taxon>
    </lineage>
</organism>
<dbReference type="Gene3D" id="3.30.1360.150">
    <property type="match status" value="1"/>
</dbReference>
<dbReference type="STRING" id="331648.BST97_04045"/>
<keyword evidence="2 4" id="KW-0479">Metal-binding</keyword>
<evidence type="ECO:0000256" key="6">
    <source>
        <dbReference type="PIRSR" id="PIRSR031924-51"/>
    </source>
</evidence>
<sequence>MKSSSSLTLFFILIINLLSVSVVLSQNSKFVNLKNGVEGQEQKNAMMNSSAPKLVVGIVVDQMRYDYLTRFKSRFQRNGFNRLMREGFNAKNNHYNYIPTYTAPGHASIYTGTSPMNHGIIGNNWYDKYIKKYIYNAEDELVQPIGTLSDDGKMSPRRLLSTTVTDELELHTQGRAKVIGISLKDRGAILPAGHAADGAYWFTGGDEGHFITSDFYQNTLPEWVQEFNESNVVEDYMKEWNTLYPIGSYTASGPDQNDYERPPRGKDQAVFPYNLKELAESNRNFDLLKSTPYGNSILTDLAILAIDAENMGQNADTDFLAISYSSTDYIGHQYGVNSVEIEDTYLRLDLDIQRLLKNLDDKVGAGNYTVFLTADHGAVNNPAYLQDQGINAGYFEQDEFEAKLESFLETSFGKNDLIENISNNQIFLSKGELARLNLRLSDVEDALANYMIDLDLIDKVYTRHGLMSSSFQNGVGRLTQNGFHHKRSGDVIYHLEPAVIRYSRTGSTHGSPQSYDTHVPLLFFGKGINQGSTFERTEIIDIAPTISSLLGIAFPNAATGNPIPEVLKK</sequence>
<dbReference type="CDD" id="cd16016">
    <property type="entry name" value="AP-SPAP"/>
    <property type="match status" value="1"/>
</dbReference>
<dbReference type="PIRSF" id="PIRSF031924">
    <property type="entry name" value="Pi-irrepressible_AP"/>
    <property type="match status" value="1"/>
</dbReference>
<evidence type="ECO:0000256" key="2">
    <source>
        <dbReference type="ARBA" id="ARBA00022723"/>
    </source>
</evidence>
<dbReference type="Pfam" id="PF01663">
    <property type="entry name" value="Phosphodiest"/>
    <property type="match status" value="1"/>
</dbReference>
<keyword evidence="1 5" id="KW-0597">Phosphoprotein</keyword>
<evidence type="ECO:0000256" key="4">
    <source>
        <dbReference type="PIRNR" id="PIRNR031924"/>
    </source>
</evidence>
<dbReference type="InterPro" id="IPR002591">
    <property type="entry name" value="Phosphodiest/P_Trfase"/>
</dbReference>
<feature type="binding site" evidence="6">
    <location>
        <position position="123"/>
    </location>
    <ligand>
        <name>substrate</name>
    </ligand>
</feature>
<accession>A0A1W6MI21</accession>
<dbReference type="SUPFAM" id="SSF53649">
    <property type="entry name" value="Alkaline phosphatase-like"/>
    <property type="match status" value="1"/>
</dbReference>
<dbReference type="GO" id="GO:0004035">
    <property type="term" value="F:alkaline phosphatase activity"/>
    <property type="evidence" value="ECO:0007669"/>
    <property type="project" value="InterPro"/>
</dbReference>
<keyword evidence="8" id="KW-1185">Reference proteome</keyword>
<keyword evidence="3" id="KW-0732">Signal</keyword>
<dbReference type="OrthoDB" id="9766127at2"/>
<evidence type="ECO:0000256" key="3">
    <source>
        <dbReference type="ARBA" id="ARBA00022729"/>
    </source>
</evidence>
<dbReference type="InterPro" id="IPR017850">
    <property type="entry name" value="Alkaline_phosphatase_core_sf"/>
</dbReference>
<evidence type="ECO:0000256" key="5">
    <source>
        <dbReference type="PIRSR" id="PIRSR031924-50"/>
    </source>
</evidence>
<protein>
    <submittedName>
        <fullName evidence="7">Alkaline phosphatase</fullName>
    </submittedName>
</protein>
<dbReference type="EMBL" id="CP019344">
    <property type="protein sequence ID" value="ARN77217.1"/>
    <property type="molecule type" value="Genomic_DNA"/>
</dbReference>
<evidence type="ECO:0000256" key="1">
    <source>
        <dbReference type="ARBA" id="ARBA00022553"/>
    </source>
</evidence>
<dbReference type="PANTHER" id="PTHR10151:SF120">
    <property type="entry name" value="BIS(5'-ADENOSYL)-TRIPHOSPHATASE"/>
    <property type="match status" value="1"/>
</dbReference>
<evidence type="ECO:0000313" key="7">
    <source>
        <dbReference type="EMBL" id="ARN77217.1"/>
    </source>
</evidence>
<dbReference type="InterPro" id="IPR026263">
    <property type="entry name" value="Alkaline_phosphatase_prok"/>
</dbReference>
<name>A0A1W6MI21_9FLAO</name>
<dbReference type="AlphaFoldDB" id="A0A1W6MI21"/>
<dbReference type="Proteomes" id="UP000193431">
    <property type="component" value="Chromosome"/>
</dbReference>
<proteinExistence type="predicted"/>
<dbReference type="PANTHER" id="PTHR10151">
    <property type="entry name" value="ECTONUCLEOTIDE PYROPHOSPHATASE/PHOSPHODIESTERASE"/>
    <property type="match status" value="1"/>
</dbReference>
<dbReference type="Gene3D" id="3.40.720.10">
    <property type="entry name" value="Alkaline Phosphatase, subunit A"/>
    <property type="match status" value="1"/>
</dbReference>
<dbReference type="RefSeq" id="WP_085766024.1">
    <property type="nucleotide sequence ID" value="NZ_CP019344.1"/>
</dbReference>
<feature type="active site" description="Phosphothreonine intermediate" evidence="5">
    <location>
        <position position="102"/>
    </location>
</feature>
<feature type="binding site" evidence="6">
    <location>
        <begin position="184"/>
        <end position="186"/>
    </location>
    <ligand>
        <name>substrate</name>
    </ligand>
</feature>
<dbReference type="NCBIfam" id="NF042991">
    <property type="entry name" value="alk_phos_PafA"/>
    <property type="match status" value="1"/>
</dbReference>
<gene>
    <name evidence="7" type="ORF">BST97_04045</name>
</gene>
<reference evidence="7 8" key="1">
    <citation type="submission" date="2016-11" db="EMBL/GenBank/DDBJ databases">
        <title>Trade-off between light-utilization and light-protection in marine flavobacteria.</title>
        <authorList>
            <person name="Kumagai Y."/>
        </authorList>
    </citation>
    <scope>NUCLEOTIDE SEQUENCE [LARGE SCALE GENOMIC DNA]</scope>
    <source>
        <strain evidence="7 8">JCM 13191</strain>
    </source>
</reference>
<evidence type="ECO:0000313" key="8">
    <source>
        <dbReference type="Proteomes" id="UP000193431"/>
    </source>
</evidence>
<dbReference type="GO" id="GO:0046872">
    <property type="term" value="F:metal ion binding"/>
    <property type="evidence" value="ECO:0007669"/>
    <property type="project" value="UniProtKB-KW"/>
</dbReference>